<dbReference type="RefSeq" id="WP_144001192.1">
    <property type="nucleotide sequence ID" value="NZ_CP040916.1"/>
</dbReference>
<feature type="region of interest" description="Disordered" evidence="1">
    <location>
        <begin position="259"/>
        <end position="278"/>
    </location>
</feature>
<accession>A0A516R1S6</accession>
<dbReference type="Proteomes" id="UP000316806">
    <property type="component" value="Chromosome"/>
</dbReference>
<organism evidence="2 3">
    <name type="scientific">Streptomyces spectabilis</name>
    <dbReference type="NCBI Taxonomy" id="68270"/>
    <lineage>
        <taxon>Bacteria</taxon>
        <taxon>Bacillati</taxon>
        <taxon>Actinomycetota</taxon>
        <taxon>Actinomycetes</taxon>
        <taxon>Kitasatosporales</taxon>
        <taxon>Streptomycetaceae</taxon>
        <taxon>Streptomyces</taxon>
    </lineage>
</organism>
<evidence type="ECO:0000313" key="3">
    <source>
        <dbReference type="Proteomes" id="UP000316806"/>
    </source>
</evidence>
<dbReference type="AlphaFoldDB" id="A0A516R1S6"/>
<proteinExistence type="predicted"/>
<gene>
    <name evidence="2" type="ORF">FH965_02775</name>
</gene>
<evidence type="ECO:0000313" key="2">
    <source>
        <dbReference type="EMBL" id="QDQ09614.1"/>
    </source>
</evidence>
<protein>
    <submittedName>
        <fullName evidence="2">Uncharacterized protein</fullName>
    </submittedName>
</protein>
<feature type="compositionally biased region" description="Basic and acidic residues" evidence="1">
    <location>
        <begin position="259"/>
        <end position="269"/>
    </location>
</feature>
<name>A0A516R1S6_STRST</name>
<evidence type="ECO:0000256" key="1">
    <source>
        <dbReference type="SAM" id="MobiDB-lite"/>
    </source>
</evidence>
<dbReference type="EMBL" id="CP040916">
    <property type="protein sequence ID" value="QDQ09614.1"/>
    <property type="molecule type" value="Genomic_DNA"/>
</dbReference>
<sequence>MMYEDAEEVVARVRVVPGDPWRIEATHPNGRIETAVVYDRGETDGVVRAYRDPASPPSADHVNTAIHYLGYFVNGYSRLPSAISEGFELPLRRQWPHQTEHRLREEPQRIAAAFADKGAGREEMTLSLPTTDLGDLLRDVRDAVPYCFEPAGAELLKGLAQRIDEAAPTPVVLPAELDYQLAQELRTSPLRGIREESNTRLDLLARLIEDGRPLSGAWPAVREALGQALHEALARPGAEGIAARDELLSMVRHFADLHQDATHPDDTEQQRIQARTGD</sequence>
<reference evidence="2 3" key="1">
    <citation type="journal article" date="2019" name="J. Ind. Microbiol. Biotechnol.">
        <title>The complete genomic sequence of Streptomyces spectabilis NRRL-2792 and identification of secondary metabolite biosynthetic gene clusters.</title>
        <authorList>
            <person name="Sinha A."/>
            <person name="Phillips-Salemka S."/>
            <person name="Niraula T.A."/>
            <person name="Short K.A."/>
            <person name="Niraula N.P."/>
        </authorList>
    </citation>
    <scope>NUCLEOTIDE SEQUENCE [LARGE SCALE GENOMIC DNA]</scope>
    <source>
        <strain evidence="2 3">NRRL 2792</strain>
    </source>
</reference>